<evidence type="ECO:0000313" key="9">
    <source>
        <dbReference type="Proteomes" id="UP000324233"/>
    </source>
</evidence>
<evidence type="ECO:0000256" key="1">
    <source>
        <dbReference type="ARBA" id="ARBA00010875"/>
    </source>
</evidence>
<comment type="similarity">
    <text evidence="1 7">Belongs to the endoribonuclease YbeY family.</text>
</comment>
<dbReference type="EMBL" id="CP042997">
    <property type="protein sequence ID" value="QEH33458.1"/>
    <property type="molecule type" value="Genomic_DNA"/>
</dbReference>
<dbReference type="NCBIfam" id="TIGR00043">
    <property type="entry name" value="rRNA maturation RNase YbeY"/>
    <property type="match status" value="1"/>
</dbReference>
<comment type="subcellular location">
    <subcellularLocation>
        <location evidence="7">Cytoplasm</location>
    </subcellularLocation>
</comment>
<dbReference type="PANTHER" id="PTHR46986">
    <property type="entry name" value="ENDORIBONUCLEASE YBEY, CHLOROPLASTIC"/>
    <property type="match status" value="1"/>
</dbReference>
<dbReference type="GO" id="GO:0006364">
    <property type="term" value="P:rRNA processing"/>
    <property type="evidence" value="ECO:0007669"/>
    <property type="project" value="UniProtKB-UniRule"/>
</dbReference>
<dbReference type="SUPFAM" id="SSF55486">
    <property type="entry name" value="Metalloproteases ('zincins'), catalytic domain"/>
    <property type="match status" value="1"/>
</dbReference>
<evidence type="ECO:0000256" key="2">
    <source>
        <dbReference type="ARBA" id="ARBA00022722"/>
    </source>
</evidence>
<keyword evidence="3 7" id="KW-0479">Metal-binding</keyword>
<comment type="function">
    <text evidence="7">Single strand-specific metallo-endoribonuclease involved in late-stage 70S ribosome quality control and in maturation of the 3' terminus of the 16S rRNA.</text>
</comment>
<sequence length="163" mass="17668">MPSPPEHRPPAVAEAIDVEVSDTQSHLAVDPGRLARLAGDVLRGEGIDAASISIALVDDPTIHRINRDHLDHDWPTDVISFALSDPGDRRLVGELVISTEMARSTAAELAEDPSDELELYVVHGLLHLCGYDDTSDEAALRMGERQRAILEGRRASTPRGLVP</sequence>
<keyword evidence="4 7" id="KW-0255">Endonuclease</keyword>
<keyword evidence="7" id="KW-0690">Ribosome biogenesis</keyword>
<feature type="binding site" evidence="7">
    <location>
        <position position="127"/>
    </location>
    <ligand>
        <name>Zn(2+)</name>
        <dbReference type="ChEBI" id="CHEBI:29105"/>
        <note>catalytic</note>
    </ligand>
</feature>
<dbReference type="AlphaFoldDB" id="A0A5B9VYT0"/>
<feature type="binding site" evidence="7">
    <location>
        <position position="133"/>
    </location>
    <ligand>
        <name>Zn(2+)</name>
        <dbReference type="ChEBI" id="CHEBI:29105"/>
        <note>catalytic</note>
    </ligand>
</feature>
<dbReference type="EC" id="3.1.-.-" evidence="7"/>
<evidence type="ECO:0000313" key="8">
    <source>
        <dbReference type="EMBL" id="QEH33458.1"/>
    </source>
</evidence>
<keyword evidence="7" id="KW-0698">rRNA processing</keyword>
<dbReference type="Proteomes" id="UP000324233">
    <property type="component" value="Chromosome"/>
</dbReference>
<dbReference type="KEGG" id="agv:OJF2_19600"/>
<dbReference type="InterPro" id="IPR002036">
    <property type="entry name" value="YbeY"/>
</dbReference>
<evidence type="ECO:0000256" key="6">
    <source>
        <dbReference type="ARBA" id="ARBA00022833"/>
    </source>
</evidence>
<keyword evidence="2 7" id="KW-0540">Nuclease</keyword>
<dbReference type="GO" id="GO:0004521">
    <property type="term" value="F:RNA endonuclease activity"/>
    <property type="evidence" value="ECO:0007669"/>
    <property type="project" value="UniProtKB-UniRule"/>
</dbReference>
<dbReference type="RefSeq" id="WP_148593338.1">
    <property type="nucleotide sequence ID" value="NZ_CP042997.1"/>
</dbReference>
<dbReference type="InterPro" id="IPR023091">
    <property type="entry name" value="MetalPrtase_cat_dom_sf_prd"/>
</dbReference>
<proteinExistence type="inferred from homology"/>
<keyword evidence="5 7" id="KW-0378">Hydrolase</keyword>
<evidence type="ECO:0000256" key="4">
    <source>
        <dbReference type="ARBA" id="ARBA00022759"/>
    </source>
</evidence>
<dbReference type="GO" id="GO:0005737">
    <property type="term" value="C:cytoplasm"/>
    <property type="evidence" value="ECO:0007669"/>
    <property type="project" value="UniProtKB-SubCell"/>
</dbReference>
<evidence type="ECO:0000256" key="5">
    <source>
        <dbReference type="ARBA" id="ARBA00022801"/>
    </source>
</evidence>
<keyword evidence="6 7" id="KW-0862">Zinc</keyword>
<dbReference type="Gene3D" id="3.40.390.30">
    <property type="entry name" value="Metalloproteases ('zincins'), catalytic domain"/>
    <property type="match status" value="1"/>
</dbReference>
<feature type="binding site" evidence="7">
    <location>
        <position position="123"/>
    </location>
    <ligand>
        <name>Zn(2+)</name>
        <dbReference type="ChEBI" id="CHEBI:29105"/>
        <note>catalytic</note>
    </ligand>
</feature>
<name>A0A5B9VYT0_9BACT</name>
<dbReference type="GO" id="GO:0008270">
    <property type="term" value="F:zinc ion binding"/>
    <property type="evidence" value="ECO:0007669"/>
    <property type="project" value="UniProtKB-UniRule"/>
</dbReference>
<accession>A0A5B9VYT0</accession>
<dbReference type="OrthoDB" id="9807740at2"/>
<comment type="cofactor">
    <cofactor evidence="7">
        <name>Zn(2+)</name>
        <dbReference type="ChEBI" id="CHEBI:29105"/>
    </cofactor>
    <text evidence="7">Binds 1 zinc ion.</text>
</comment>
<keyword evidence="7" id="KW-0963">Cytoplasm</keyword>
<dbReference type="GO" id="GO:0004222">
    <property type="term" value="F:metalloendopeptidase activity"/>
    <property type="evidence" value="ECO:0007669"/>
    <property type="project" value="InterPro"/>
</dbReference>
<dbReference type="PANTHER" id="PTHR46986:SF1">
    <property type="entry name" value="ENDORIBONUCLEASE YBEY, CHLOROPLASTIC"/>
    <property type="match status" value="1"/>
</dbReference>
<evidence type="ECO:0000256" key="3">
    <source>
        <dbReference type="ARBA" id="ARBA00022723"/>
    </source>
</evidence>
<organism evidence="8 9">
    <name type="scientific">Aquisphaera giovannonii</name>
    <dbReference type="NCBI Taxonomy" id="406548"/>
    <lineage>
        <taxon>Bacteria</taxon>
        <taxon>Pseudomonadati</taxon>
        <taxon>Planctomycetota</taxon>
        <taxon>Planctomycetia</taxon>
        <taxon>Isosphaerales</taxon>
        <taxon>Isosphaeraceae</taxon>
        <taxon>Aquisphaera</taxon>
    </lineage>
</organism>
<evidence type="ECO:0000256" key="7">
    <source>
        <dbReference type="HAMAP-Rule" id="MF_00009"/>
    </source>
</evidence>
<keyword evidence="9" id="KW-1185">Reference proteome</keyword>
<reference evidence="8 9" key="1">
    <citation type="submission" date="2019-08" db="EMBL/GenBank/DDBJ databases">
        <title>Deep-cultivation of Planctomycetes and their phenomic and genomic characterization uncovers novel biology.</title>
        <authorList>
            <person name="Wiegand S."/>
            <person name="Jogler M."/>
            <person name="Boedeker C."/>
            <person name="Pinto D."/>
            <person name="Vollmers J."/>
            <person name="Rivas-Marin E."/>
            <person name="Kohn T."/>
            <person name="Peeters S.H."/>
            <person name="Heuer A."/>
            <person name="Rast P."/>
            <person name="Oberbeckmann S."/>
            <person name="Bunk B."/>
            <person name="Jeske O."/>
            <person name="Meyerdierks A."/>
            <person name="Storesund J.E."/>
            <person name="Kallscheuer N."/>
            <person name="Luecker S."/>
            <person name="Lage O.M."/>
            <person name="Pohl T."/>
            <person name="Merkel B.J."/>
            <person name="Hornburger P."/>
            <person name="Mueller R.-W."/>
            <person name="Bruemmer F."/>
            <person name="Labrenz M."/>
            <person name="Spormann A.M."/>
            <person name="Op den Camp H."/>
            <person name="Overmann J."/>
            <person name="Amann R."/>
            <person name="Jetten M.S.M."/>
            <person name="Mascher T."/>
            <person name="Medema M.H."/>
            <person name="Devos D.P."/>
            <person name="Kaster A.-K."/>
            <person name="Ovreas L."/>
            <person name="Rohde M."/>
            <person name="Galperin M.Y."/>
            <person name="Jogler C."/>
        </authorList>
    </citation>
    <scope>NUCLEOTIDE SEQUENCE [LARGE SCALE GENOMIC DNA]</scope>
    <source>
        <strain evidence="8 9">OJF2</strain>
    </source>
</reference>
<gene>
    <name evidence="7 8" type="primary">ybeY</name>
    <name evidence="8" type="ORF">OJF2_19600</name>
</gene>
<dbReference type="Pfam" id="PF02130">
    <property type="entry name" value="YbeY"/>
    <property type="match status" value="1"/>
</dbReference>
<protein>
    <recommendedName>
        <fullName evidence="7">Endoribonuclease YbeY</fullName>
        <ecNumber evidence="7">3.1.-.-</ecNumber>
    </recommendedName>
</protein>
<dbReference type="HAMAP" id="MF_00009">
    <property type="entry name" value="Endoribonucl_YbeY"/>
    <property type="match status" value="1"/>
</dbReference>